<dbReference type="EMBL" id="LCHW01000002">
    <property type="protein sequence ID" value="KKT43204.1"/>
    <property type="molecule type" value="Genomic_DNA"/>
</dbReference>
<organism evidence="1 2">
    <name type="scientific">Candidatus Wolfebacteria bacterium GW2011_GWE2_44_13</name>
    <dbReference type="NCBI Taxonomy" id="1619017"/>
    <lineage>
        <taxon>Bacteria</taxon>
        <taxon>Candidatus Wolfeibacteriota</taxon>
    </lineage>
</organism>
<name>A0A0G1K5V7_9BACT</name>
<gene>
    <name evidence="1" type="ORF">UW32_C0002G0065</name>
</gene>
<proteinExistence type="predicted"/>
<evidence type="ECO:0000313" key="1">
    <source>
        <dbReference type="EMBL" id="KKT43204.1"/>
    </source>
</evidence>
<sequence>MAQCVTSEQYFDLDGKLTEIKRQLRQKSGYPFDLVQLENHLQAAIEGKFGVVEPGEKFKLFADLGFITVPDDYVCNTVFNHVDFSNPSVILRPGDNFAVRVYKILYETVTSEECLKFLEGRDEGNIFLGAQGISVICEAKDLKLPQGFSCVAFDRKENLPFVRGSHYVPAVRVESDGSYYRHLGSFERRWLGQCDVLLGFSYPKPIRIF</sequence>
<evidence type="ECO:0000313" key="2">
    <source>
        <dbReference type="Proteomes" id="UP000034051"/>
    </source>
</evidence>
<comment type="caution">
    <text evidence="1">The sequence shown here is derived from an EMBL/GenBank/DDBJ whole genome shotgun (WGS) entry which is preliminary data.</text>
</comment>
<accession>A0A0G1K5V7</accession>
<dbReference type="AlphaFoldDB" id="A0A0G1K5V7"/>
<dbReference type="Proteomes" id="UP000034051">
    <property type="component" value="Unassembled WGS sequence"/>
</dbReference>
<protein>
    <submittedName>
        <fullName evidence="1">Uncharacterized protein</fullName>
    </submittedName>
</protein>
<reference evidence="1 2" key="1">
    <citation type="journal article" date="2015" name="Nature">
        <title>rRNA introns, odd ribosomes, and small enigmatic genomes across a large radiation of phyla.</title>
        <authorList>
            <person name="Brown C.T."/>
            <person name="Hug L.A."/>
            <person name="Thomas B.C."/>
            <person name="Sharon I."/>
            <person name="Castelle C.J."/>
            <person name="Singh A."/>
            <person name="Wilkins M.J."/>
            <person name="Williams K.H."/>
            <person name="Banfield J.F."/>
        </authorList>
    </citation>
    <scope>NUCLEOTIDE SEQUENCE [LARGE SCALE GENOMIC DNA]</scope>
</reference>